<dbReference type="Gene3D" id="3.40.50.11780">
    <property type="match status" value="2"/>
</dbReference>
<dbReference type="Pfam" id="PF04984">
    <property type="entry name" value="Phage_sheath_1"/>
    <property type="match status" value="1"/>
</dbReference>
<protein>
    <submittedName>
        <fullName evidence="5">Phage tail sheath family protein</fullName>
    </submittedName>
</protein>
<feature type="region of interest" description="Disordered" evidence="2">
    <location>
        <begin position="1"/>
        <end position="36"/>
    </location>
</feature>
<dbReference type="InterPro" id="IPR052042">
    <property type="entry name" value="Tail_sheath_structural"/>
</dbReference>
<proteinExistence type="inferred from homology"/>
<dbReference type="AlphaFoldDB" id="A0A5S4GTI6"/>
<organism evidence="5 6">
    <name type="scientific">Nonomuraea zeae</name>
    <dbReference type="NCBI Taxonomy" id="1642303"/>
    <lineage>
        <taxon>Bacteria</taxon>
        <taxon>Bacillati</taxon>
        <taxon>Actinomycetota</taxon>
        <taxon>Actinomycetes</taxon>
        <taxon>Streptosporangiales</taxon>
        <taxon>Streptosporangiaceae</taxon>
        <taxon>Nonomuraea</taxon>
    </lineage>
</organism>
<evidence type="ECO:0000259" key="4">
    <source>
        <dbReference type="Pfam" id="PF17482"/>
    </source>
</evidence>
<feature type="domain" description="Tail sheath protein subtilisin-like" evidence="3">
    <location>
        <begin position="402"/>
        <end position="529"/>
    </location>
</feature>
<dbReference type="PANTHER" id="PTHR35861:SF1">
    <property type="entry name" value="PHAGE TAIL SHEATH PROTEIN"/>
    <property type="match status" value="1"/>
</dbReference>
<evidence type="ECO:0000256" key="2">
    <source>
        <dbReference type="SAM" id="MobiDB-lite"/>
    </source>
</evidence>
<reference evidence="5 6" key="1">
    <citation type="submission" date="2019-05" db="EMBL/GenBank/DDBJ databases">
        <title>Draft genome sequence of Nonomuraea zeae DSM 100528.</title>
        <authorList>
            <person name="Saricaoglu S."/>
            <person name="Isik K."/>
        </authorList>
    </citation>
    <scope>NUCLEOTIDE SEQUENCE [LARGE SCALE GENOMIC DNA]</scope>
    <source>
        <strain evidence="5 6">DSM 100528</strain>
    </source>
</reference>
<dbReference type="OrthoDB" id="9767864at2"/>
<dbReference type="InterPro" id="IPR035089">
    <property type="entry name" value="Phage_sheath_subtilisin"/>
</dbReference>
<evidence type="ECO:0000313" key="5">
    <source>
        <dbReference type="EMBL" id="TMR36247.1"/>
    </source>
</evidence>
<sequence length="654" mass="71186">MGAGERAAQEVGRAHARGQGRRRGRHGGAAPGGREHRVQVAVTIGLRLGAPGVYRTPERPGRALSGVRMDIAGFAGIAPRGPIDEPVPVSSWTDYRQRFGGFEGPGLLPYAVSAFFEQGGERAYVLRAGPGDPAGRALFELDGGARFTARDWGVWGSSLSARLEYAAGARFLAVPRGERVPLDAGVPLRPGTLLRVRGPGLGAYGELRRVREVERRTAVLDRPLPGPAEAEVVTATLVVDDGDRAFPRAERFTDLALTPEGRRHVAGVAEEESRLIIPVGDWRDQPLGPAGPLLAPRVARLVTAGADRYREIGRESFFDPGDELLLLDDPYEHRGVARLAAVPELGLLSVPDLFWAYTEEETEIEITGDPGPCAEPVLTAHRRPRPVAPLLEPADPEVAERQSRLVALAERHQRFITLLDVPSGLDVRAVARWRAPYGSAFAAAYHPWLMVQGQDGRGVPVPPSAFAAGIIAARERRRGLLWGPANEPALGAVLGLDQVTDHEHDLLYDQGVNVFRQERDGFRLTSARTLDTGREYRQLSVRRLLTMLRLSIERQAQFLVFEPNTAELRALLNDVLDTFLRGLFRAGAFAGETERESYFVRSGDELNPRESLELGRLVAEIGVAPAEPMEFLVLRLSRDGDGGVRVEEAPDGGA</sequence>
<dbReference type="PANTHER" id="PTHR35861">
    <property type="match status" value="1"/>
</dbReference>
<comment type="caution">
    <text evidence="5">The sequence shown here is derived from an EMBL/GenBank/DDBJ whole genome shotgun (WGS) entry which is preliminary data.</text>
</comment>
<dbReference type="Pfam" id="PF17482">
    <property type="entry name" value="Phage_sheath_1C"/>
    <property type="match status" value="1"/>
</dbReference>
<evidence type="ECO:0000259" key="3">
    <source>
        <dbReference type="Pfam" id="PF04984"/>
    </source>
</evidence>
<dbReference type="Proteomes" id="UP000306628">
    <property type="component" value="Unassembled WGS sequence"/>
</dbReference>
<feature type="compositionally biased region" description="Basic residues" evidence="2">
    <location>
        <begin position="14"/>
        <end position="26"/>
    </location>
</feature>
<name>A0A5S4GTI6_9ACTN</name>
<accession>A0A5S4GTI6</accession>
<keyword evidence="6" id="KW-1185">Reference proteome</keyword>
<evidence type="ECO:0000256" key="1">
    <source>
        <dbReference type="ARBA" id="ARBA00008005"/>
    </source>
</evidence>
<gene>
    <name evidence="5" type="ORF">ETD85_11620</name>
</gene>
<evidence type="ECO:0000313" key="6">
    <source>
        <dbReference type="Proteomes" id="UP000306628"/>
    </source>
</evidence>
<feature type="domain" description="Tail sheath protein C-terminal" evidence="4">
    <location>
        <begin position="533"/>
        <end position="635"/>
    </location>
</feature>
<comment type="similarity">
    <text evidence="1">Belongs to the myoviridae tail sheath protein family.</text>
</comment>
<dbReference type="InterPro" id="IPR020287">
    <property type="entry name" value="Tail_sheath_C"/>
</dbReference>
<dbReference type="EMBL" id="VCKX01000026">
    <property type="protein sequence ID" value="TMR36247.1"/>
    <property type="molecule type" value="Genomic_DNA"/>
</dbReference>